<reference evidence="1" key="1">
    <citation type="submission" date="2023-06" db="EMBL/GenBank/DDBJ databases">
        <title>Survivors Of The Sea: Transcriptome response of Skeletonema marinoi to long-term dormancy.</title>
        <authorList>
            <person name="Pinder M.I.M."/>
            <person name="Kourtchenko O."/>
            <person name="Robertson E.K."/>
            <person name="Larsson T."/>
            <person name="Maumus F."/>
            <person name="Osuna-Cruz C.M."/>
            <person name="Vancaester E."/>
            <person name="Stenow R."/>
            <person name="Vandepoele K."/>
            <person name="Ploug H."/>
            <person name="Bruchert V."/>
            <person name="Godhe A."/>
            <person name="Topel M."/>
        </authorList>
    </citation>
    <scope>NUCLEOTIDE SEQUENCE</scope>
    <source>
        <strain evidence="1">R05AC</strain>
    </source>
</reference>
<organism evidence="1 2">
    <name type="scientific">Skeletonema marinoi</name>
    <dbReference type="NCBI Taxonomy" id="267567"/>
    <lineage>
        <taxon>Eukaryota</taxon>
        <taxon>Sar</taxon>
        <taxon>Stramenopiles</taxon>
        <taxon>Ochrophyta</taxon>
        <taxon>Bacillariophyta</taxon>
        <taxon>Coscinodiscophyceae</taxon>
        <taxon>Thalassiosirophycidae</taxon>
        <taxon>Thalassiosirales</taxon>
        <taxon>Skeletonemataceae</taxon>
        <taxon>Skeletonema</taxon>
        <taxon>Skeletonema marinoi-dohrnii complex</taxon>
    </lineage>
</organism>
<proteinExistence type="predicted"/>
<keyword evidence="2" id="KW-1185">Reference proteome</keyword>
<dbReference type="Proteomes" id="UP001224775">
    <property type="component" value="Unassembled WGS sequence"/>
</dbReference>
<sequence length="278" mass="30670">MSFLQAASAKISIMPAPSSSLQLLLVEDENKTLSYSLAMDAAYSLASSSSSPSSIQCRGCGFSEHNCCRCCRVAMLVATNQNQGQQQNDRKSNKTETDMPFPLRCYQEGMNDNNDKSRERDQSALNQIQIRYVNSIEDVIKYLAYAPSLPQHMIPLDGIFLLGLGDLISRESAGIMELTNILSILSDTGFVLDKLRSEMDSSNCTQSTTLVATLNQQIYSSLPQTVYKQLGFSVASSVQNIASNSNTTTCELVFEDSPPRNSFTFTNNNDEEIVWSVE</sequence>
<name>A0AAD8YK19_9STRA</name>
<accession>A0AAD8YK19</accession>
<dbReference type="EMBL" id="JATAAI010000002">
    <property type="protein sequence ID" value="KAK1747438.1"/>
    <property type="molecule type" value="Genomic_DNA"/>
</dbReference>
<evidence type="ECO:0000313" key="2">
    <source>
        <dbReference type="Proteomes" id="UP001224775"/>
    </source>
</evidence>
<comment type="caution">
    <text evidence="1">The sequence shown here is derived from an EMBL/GenBank/DDBJ whole genome shotgun (WGS) entry which is preliminary data.</text>
</comment>
<dbReference type="AlphaFoldDB" id="A0AAD8YK19"/>
<gene>
    <name evidence="1" type="ORF">QTG54_001401</name>
</gene>
<evidence type="ECO:0000313" key="1">
    <source>
        <dbReference type="EMBL" id="KAK1747438.1"/>
    </source>
</evidence>
<protein>
    <submittedName>
        <fullName evidence="1">Uncharacterized protein</fullName>
    </submittedName>
</protein>